<dbReference type="InterPro" id="IPR001867">
    <property type="entry name" value="OmpR/PhoB-type_DNA-bd"/>
</dbReference>
<name>A0ABP4W183_9ACTN</name>
<protein>
    <submittedName>
        <fullName evidence="10">Response regulator transcription factor</fullName>
    </submittedName>
</protein>
<evidence type="ECO:0000256" key="7">
    <source>
        <dbReference type="PROSITE-ProRule" id="PRU01091"/>
    </source>
</evidence>
<sequence>MSITILGPSRACDADRMGSIPRTIDSPRRLLLVEDDTELAELLNGALSDEGYHVDVARDGHLGLHLGLTRPYDVVVIDRMLPALDGLDLLARLRARAVRARALVLTALGTVSDRIDGLDAGADDYLAKPFDLDELSARLRALCRRSLELADALRIGAAHLDLGLRDVVLPGGRRVALTSREFELLRVLASRPNIVHSRAELRRRVFEDSPAASIVDTYVYYLRRKLGRPVVRTVHGIGYRLGTL</sequence>
<evidence type="ECO:0000313" key="10">
    <source>
        <dbReference type="EMBL" id="GAA1742079.1"/>
    </source>
</evidence>
<dbReference type="EMBL" id="BAAALS010000004">
    <property type="protein sequence ID" value="GAA1742079.1"/>
    <property type="molecule type" value="Genomic_DNA"/>
</dbReference>
<dbReference type="Gene3D" id="3.40.50.2300">
    <property type="match status" value="1"/>
</dbReference>
<feature type="domain" description="Response regulatory" evidence="8">
    <location>
        <begin position="29"/>
        <end position="143"/>
    </location>
</feature>
<dbReference type="PROSITE" id="PS50110">
    <property type="entry name" value="RESPONSE_REGULATORY"/>
    <property type="match status" value="1"/>
</dbReference>
<proteinExistence type="predicted"/>
<dbReference type="PANTHER" id="PTHR48111">
    <property type="entry name" value="REGULATOR OF RPOS"/>
    <property type="match status" value="1"/>
</dbReference>
<organism evidence="10 11">
    <name type="scientific">Luedemannella helvata</name>
    <dbReference type="NCBI Taxonomy" id="349315"/>
    <lineage>
        <taxon>Bacteria</taxon>
        <taxon>Bacillati</taxon>
        <taxon>Actinomycetota</taxon>
        <taxon>Actinomycetes</taxon>
        <taxon>Micromonosporales</taxon>
        <taxon>Micromonosporaceae</taxon>
        <taxon>Luedemannella</taxon>
    </lineage>
</organism>
<feature type="domain" description="OmpR/PhoB-type" evidence="9">
    <location>
        <begin position="150"/>
        <end position="243"/>
    </location>
</feature>
<dbReference type="Proteomes" id="UP001500655">
    <property type="component" value="Unassembled WGS sequence"/>
</dbReference>
<dbReference type="PROSITE" id="PS51755">
    <property type="entry name" value="OMPR_PHOB"/>
    <property type="match status" value="1"/>
</dbReference>
<feature type="DNA-binding region" description="OmpR/PhoB-type" evidence="7">
    <location>
        <begin position="150"/>
        <end position="243"/>
    </location>
</feature>
<dbReference type="InterPro" id="IPR001789">
    <property type="entry name" value="Sig_transdc_resp-reg_receiver"/>
</dbReference>
<evidence type="ECO:0000259" key="8">
    <source>
        <dbReference type="PROSITE" id="PS50110"/>
    </source>
</evidence>
<reference evidence="11" key="1">
    <citation type="journal article" date="2019" name="Int. J. Syst. Evol. Microbiol.">
        <title>The Global Catalogue of Microorganisms (GCM) 10K type strain sequencing project: providing services to taxonomists for standard genome sequencing and annotation.</title>
        <authorList>
            <consortium name="The Broad Institute Genomics Platform"/>
            <consortium name="The Broad Institute Genome Sequencing Center for Infectious Disease"/>
            <person name="Wu L."/>
            <person name="Ma J."/>
        </authorList>
    </citation>
    <scope>NUCLEOTIDE SEQUENCE [LARGE SCALE GENOMIC DNA]</scope>
    <source>
        <strain evidence="11">JCM 13249</strain>
    </source>
</reference>
<evidence type="ECO:0000256" key="2">
    <source>
        <dbReference type="ARBA" id="ARBA00023012"/>
    </source>
</evidence>
<dbReference type="InterPro" id="IPR011006">
    <property type="entry name" value="CheY-like_superfamily"/>
</dbReference>
<keyword evidence="11" id="KW-1185">Reference proteome</keyword>
<dbReference type="SMART" id="SM00862">
    <property type="entry name" value="Trans_reg_C"/>
    <property type="match status" value="1"/>
</dbReference>
<evidence type="ECO:0000256" key="4">
    <source>
        <dbReference type="ARBA" id="ARBA00023125"/>
    </source>
</evidence>
<keyword evidence="3" id="KW-0805">Transcription regulation</keyword>
<keyword evidence="1 6" id="KW-0597">Phosphoprotein</keyword>
<dbReference type="Gene3D" id="1.10.10.10">
    <property type="entry name" value="Winged helix-like DNA-binding domain superfamily/Winged helix DNA-binding domain"/>
    <property type="match status" value="1"/>
</dbReference>
<dbReference type="SUPFAM" id="SSF46894">
    <property type="entry name" value="C-terminal effector domain of the bipartite response regulators"/>
    <property type="match status" value="1"/>
</dbReference>
<dbReference type="SUPFAM" id="SSF52172">
    <property type="entry name" value="CheY-like"/>
    <property type="match status" value="1"/>
</dbReference>
<keyword evidence="4 7" id="KW-0238">DNA-binding</keyword>
<keyword evidence="5" id="KW-0804">Transcription</keyword>
<dbReference type="InterPro" id="IPR016032">
    <property type="entry name" value="Sig_transdc_resp-reg_C-effctor"/>
</dbReference>
<evidence type="ECO:0000256" key="6">
    <source>
        <dbReference type="PROSITE-ProRule" id="PRU00169"/>
    </source>
</evidence>
<evidence type="ECO:0000259" key="9">
    <source>
        <dbReference type="PROSITE" id="PS51755"/>
    </source>
</evidence>
<evidence type="ECO:0000256" key="3">
    <source>
        <dbReference type="ARBA" id="ARBA00023015"/>
    </source>
</evidence>
<accession>A0ABP4W183</accession>
<dbReference type="InterPro" id="IPR039420">
    <property type="entry name" value="WalR-like"/>
</dbReference>
<evidence type="ECO:0000256" key="5">
    <source>
        <dbReference type="ARBA" id="ARBA00023163"/>
    </source>
</evidence>
<dbReference type="Gene3D" id="6.10.250.690">
    <property type="match status" value="1"/>
</dbReference>
<dbReference type="Pfam" id="PF00486">
    <property type="entry name" value="Trans_reg_C"/>
    <property type="match status" value="1"/>
</dbReference>
<dbReference type="InterPro" id="IPR036388">
    <property type="entry name" value="WH-like_DNA-bd_sf"/>
</dbReference>
<evidence type="ECO:0000256" key="1">
    <source>
        <dbReference type="ARBA" id="ARBA00022553"/>
    </source>
</evidence>
<dbReference type="SMART" id="SM00448">
    <property type="entry name" value="REC"/>
    <property type="match status" value="1"/>
</dbReference>
<dbReference type="Pfam" id="PF00072">
    <property type="entry name" value="Response_reg"/>
    <property type="match status" value="1"/>
</dbReference>
<comment type="caution">
    <text evidence="10">The sequence shown here is derived from an EMBL/GenBank/DDBJ whole genome shotgun (WGS) entry which is preliminary data.</text>
</comment>
<gene>
    <name evidence="10" type="ORF">GCM10009681_11090</name>
</gene>
<dbReference type="PANTHER" id="PTHR48111:SF1">
    <property type="entry name" value="TWO-COMPONENT RESPONSE REGULATOR ORR33"/>
    <property type="match status" value="1"/>
</dbReference>
<dbReference type="CDD" id="cd00383">
    <property type="entry name" value="trans_reg_C"/>
    <property type="match status" value="1"/>
</dbReference>
<evidence type="ECO:0000313" key="11">
    <source>
        <dbReference type="Proteomes" id="UP001500655"/>
    </source>
</evidence>
<keyword evidence="2" id="KW-0902">Two-component regulatory system</keyword>
<feature type="modified residue" description="4-aspartylphosphate" evidence="6">
    <location>
        <position position="78"/>
    </location>
</feature>